<name>A0AAQ3QDV0_9LILI</name>
<dbReference type="PANTHER" id="PTHR31635:SF196">
    <property type="entry name" value="REVERSE TRANSCRIPTASE DOMAIN-CONTAINING PROTEIN-RELATED"/>
    <property type="match status" value="1"/>
</dbReference>
<dbReference type="Proteomes" id="UP001327560">
    <property type="component" value="Chromosome 4"/>
</dbReference>
<accession>A0AAQ3QDV0</accession>
<dbReference type="PANTHER" id="PTHR31635">
    <property type="entry name" value="REVERSE TRANSCRIPTASE DOMAIN-CONTAINING PROTEIN-RELATED"/>
    <property type="match status" value="1"/>
</dbReference>
<reference evidence="1 2" key="1">
    <citation type="submission" date="2023-10" db="EMBL/GenBank/DDBJ databases">
        <title>Chromosome-scale genome assembly provides insights into flower coloration mechanisms of Canna indica.</title>
        <authorList>
            <person name="Li C."/>
        </authorList>
    </citation>
    <scope>NUCLEOTIDE SEQUENCE [LARGE SCALE GENOMIC DNA]</scope>
    <source>
        <tissue evidence="1">Flower</tissue>
    </source>
</reference>
<proteinExistence type="predicted"/>
<organism evidence="1 2">
    <name type="scientific">Canna indica</name>
    <name type="common">Indian-shot</name>
    <dbReference type="NCBI Taxonomy" id="4628"/>
    <lineage>
        <taxon>Eukaryota</taxon>
        <taxon>Viridiplantae</taxon>
        <taxon>Streptophyta</taxon>
        <taxon>Embryophyta</taxon>
        <taxon>Tracheophyta</taxon>
        <taxon>Spermatophyta</taxon>
        <taxon>Magnoliopsida</taxon>
        <taxon>Liliopsida</taxon>
        <taxon>Zingiberales</taxon>
        <taxon>Cannaceae</taxon>
        <taxon>Canna</taxon>
    </lineage>
</organism>
<dbReference type="AlphaFoldDB" id="A0AAQ3QDV0"/>
<gene>
    <name evidence="1" type="ORF">Cni_G13552</name>
</gene>
<dbReference type="EMBL" id="CP136893">
    <property type="protein sequence ID" value="WOL04830.1"/>
    <property type="molecule type" value="Genomic_DNA"/>
</dbReference>
<protein>
    <recommendedName>
        <fullName evidence="3">Reverse transcriptase</fullName>
    </recommendedName>
</protein>
<evidence type="ECO:0000313" key="2">
    <source>
        <dbReference type="Proteomes" id="UP001327560"/>
    </source>
</evidence>
<evidence type="ECO:0008006" key="3">
    <source>
        <dbReference type="Google" id="ProtNLM"/>
    </source>
</evidence>
<keyword evidence="2" id="KW-1185">Reference proteome</keyword>
<sequence>MSNLSTCLKEASTKLSSWSNANIGSVEESLKSTLEKIGVLEEIDAHGNCNDSDLDRLKILNNKAMALSRQVHTKAWAKSRHRWLEQNDKNTKFFHSLIKFRKRANAVTELFDDGKLITCPNQIVESFATWYKRLWNEDRNAPESCLPLTKLSWNYISTGQCNSLVTIFSVDEIKVALFSLGRGNAPRPDGFGIEFFVSRWNFLYLSLLAALKEFHKNATIPSSWGDTKIIFIPKKDNPNEVKDFRPISLCNVSYKIISKVIVNRLSLS</sequence>
<evidence type="ECO:0000313" key="1">
    <source>
        <dbReference type="EMBL" id="WOL04830.1"/>
    </source>
</evidence>